<proteinExistence type="predicted"/>
<dbReference type="InterPro" id="IPR025665">
    <property type="entry name" value="Beta-barrel_OMP_2"/>
</dbReference>
<sequence>MKYFIPKQPMNKNYLLLFIIILHFTNYTIAQEKNAPKISKFSIGINAGPNYNSLRGDSFADKYKSNFNYFLGLSLQYKINKHFSVVTNLNYEQSPFKSEYRSGPKNWADTYMIKDKTTFTHLNIPVLLQYNLGVYNEFFINGGIFYNPIIKVSNEMINTDTGDNISDLDFNELFKKKNYGLSLGIGMNFKFDKRDNVSVEIRDDFGLNDIGATKLGNISTTKTNSIKLVFNWSLNL</sequence>
<evidence type="ECO:0000259" key="1">
    <source>
        <dbReference type="Pfam" id="PF13568"/>
    </source>
</evidence>
<dbReference type="RefSeq" id="WP_341700335.1">
    <property type="nucleotide sequence ID" value="NZ_JBBYHU010000014.1"/>
</dbReference>
<evidence type="ECO:0000313" key="2">
    <source>
        <dbReference type="EMBL" id="MEL1241111.1"/>
    </source>
</evidence>
<dbReference type="Gene3D" id="2.40.160.20">
    <property type="match status" value="1"/>
</dbReference>
<protein>
    <submittedName>
        <fullName evidence="2">Porin family protein</fullName>
    </submittedName>
</protein>
<dbReference type="SUPFAM" id="SSF56935">
    <property type="entry name" value="Porins"/>
    <property type="match status" value="1"/>
</dbReference>
<evidence type="ECO:0000313" key="3">
    <source>
        <dbReference type="Proteomes" id="UP001398556"/>
    </source>
</evidence>
<organism evidence="2 3">
    <name type="scientific">Flavobacterium flavipallidum</name>
    <dbReference type="NCBI Taxonomy" id="3139140"/>
    <lineage>
        <taxon>Bacteria</taxon>
        <taxon>Pseudomonadati</taxon>
        <taxon>Bacteroidota</taxon>
        <taxon>Flavobacteriia</taxon>
        <taxon>Flavobacteriales</taxon>
        <taxon>Flavobacteriaceae</taxon>
        <taxon>Flavobacterium</taxon>
    </lineage>
</organism>
<accession>A0ABU9HLW2</accession>
<reference evidence="2 3" key="1">
    <citation type="submission" date="2024-04" db="EMBL/GenBank/DDBJ databases">
        <title>Flavobacterium sp. DGU99 16S ribosomal RNA gene Genome sequencing and assembly.</title>
        <authorList>
            <person name="Park S."/>
        </authorList>
    </citation>
    <scope>NUCLEOTIDE SEQUENCE [LARGE SCALE GENOMIC DNA]</scope>
    <source>
        <strain evidence="2 3">DGU99</strain>
    </source>
</reference>
<gene>
    <name evidence="2" type="ORF">AAEO59_08635</name>
</gene>
<dbReference type="Proteomes" id="UP001398556">
    <property type="component" value="Unassembled WGS sequence"/>
</dbReference>
<feature type="domain" description="Outer membrane protein beta-barrel" evidence="1">
    <location>
        <begin position="30"/>
        <end position="210"/>
    </location>
</feature>
<dbReference type="Pfam" id="PF13568">
    <property type="entry name" value="OMP_b-brl_2"/>
    <property type="match status" value="1"/>
</dbReference>
<comment type="caution">
    <text evidence="2">The sequence shown here is derived from an EMBL/GenBank/DDBJ whole genome shotgun (WGS) entry which is preliminary data.</text>
</comment>
<keyword evidence="3" id="KW-1185">Reference proteome</keyword>
<name>A0ABU9HLW2_9FLAO</name>
<dbReference type="EMBL" id="JBBYHU010000014">
    <property type="protein sequence ID" value="MEL1241111.1"/>
    <property type="molecule type" value="Genomic_DNA"/>
</dbReference>